<sequence length="507" mass="55272">MSHASNVAILAPKSPFYQGPFGRLFPNLPAWRPPGVPDSALEQHFLQIANADMVEFPGVSPGNLLQIPTAVPQPPFDAELPAGYVYFGQFVDHDITFDPASLLMRANDPSGLLNHRTPRLDLDSLYGRGPADAPFLYDRHTPANAKKFLLGAIAGVPGGTRATLPDLPRNTEQTALTGDPRNDENAFVAQLHLACLLAHNTLVDRAVAAGMAEPFNAARKTLLWLYQWVVWHDFLGRIVDPAIHALALRKTPNAVGGSQWESGLKAVFHWKNQPFMPVEFSVAAYRFGHSMVRNAYQTNSPIRGFGNFAVLFDNSPGAPVPPDDLRGGRTLDIRNYVQWDWFLPMQSSVHGLFPQRARKLDTKLSNALAALHEGPAGSPMNVLAFRNLLRGVRLELPSGSDTARQLGLTPIAIPPDRDSLWFYCLLEAETNPSFPGERLGAVGSTIVAAVFAGLLTGDPNAWVNVDPAWTPDRDPLLQASDRIDSAPDWCLSSIIRLAGLPVDGGDF</sequence>
<keyword evidence="5" id="KW-1185">Reference proteome</keyword>
<dbReference type="InterPro" id="IPR019791">
    <property type="entry name" value="Haem_peroxidase_animal"/>
</dbReference>
<dbReference type="AlphaFoldDB" id="A0A4R6YTW9"/>
<gene>
    <name evidence="4" type="ORF">DFR29_10916</name>
</gene>
<comment type="caution">
    <text evidence="4">The sequence shown here is derived from an EMBL/GenBank/DDBJ whole genome shotgun (WGS) entry which is preliminary data.</text>
</comment>
<dbReference type="PANTHER" id="PTHR11475">
    <property type="entry name" value="OXIDASE/PEROXIDASE"/>
    <property type="match status" value="1"/>
</dbReference>
<keyword evidence="4" id="KW-0575">Peroxidase</keyword>
<dbReference type="InterPro" id="IPR010255">
    <property type="entry name" value="Haem_peroxidase_sf"/>
</dbReference>
<reference evidence="4 5" key="1">
    <citation type="submission" date="2019-03" db="EMBL/GenBank/DDBJ databases">
        <title>Genomic Encyclopedia of Type Strains, Phase IV (KMG-IV): sequencing the most valuable type-strain genomes for metagenomic binning, comparative biology and taxonomic classification.</title>
        <authorList>
            <person name="Goeker M."/>
        </authorList>
    </citation>
    <scope>NUCLEOTIDE SEQUENCE [LARGE SCALE GENOMIC DNA]</scope>
    <source>
        <strain evidence="4 5">DSM 21667</strain>
    </source>
</reference>
<evidence type="ECO:0000256" key="1">
    <source>
        <dbReference type="ARBA" id="ARBA00004613"/>
    </source>
</evidence>
<dbReference type="Proteomes" id="UP000295293">
    <property type="component" value="Unassembled WGS sequence"/>
</dbReference>
<keyword evidence="2" id="KW-0964">Secreted</keyword>
<evidence type="ECO:0000313" key="4">
    <source>
        <dbReference type="EMBL" id="TDR41960.1"/>
    </source>
</evidence>
<evidence type="ECO:0000256" key="2">
    <source>
        <dbReference type="ARBA" id="ARBA00022525"/>
    </source>
</evidence>
<dbReference type="Pfam" id="PF03098">
    <property type="entry name" value="An_peroxidase"/>
    <property type="match status" value="1"/>
</dbReference>
<dbReference type="GO" id="GO:0005576">
    <property type="term" value="C:extracellular region"/>
    <property type="evidence" value="ECO:0007669"/>
    <property type="project" value="UniProtKB-SubCell"/>
</dbReference>
<dbReference type="SUPFAM" id="SSF48113">
    <property type="entry name" value="Heme-dependent peroxidases"/>
    <property type="match status" value="1"/>
</dbReference>
<dbReference type="PANTHER" id="PTHR11475:SF4">
    <property type="entry name" value="CHORION PEROXIDASE"/>
    <property type="match status" value="1"/>
</dbReference>
<evidence type="ECO:0000256" key="3">
    <source>
        <dbReference type="ARBA" id="ARBA00023180"/>
    </source>
</evidence>
<dbReference type="GO" id="GO:0006979">
    <property type="term" value="P:response to oxidative stress"/>
    <property type="evidence" value="ECO:0007669"/>
    <property type="project" value="InterPro"/>
</dbReference>
<dbReference type="GO" id="GO:0020037">
    <property type="term" value="F:heme binding"/>
    <property type="evidence" value="ECO:0007669"/>
    <property type="project" value="InterPro"/>
</dbReference>
<dbReference type="EMBL" id="SNZH01000009">
    <property type="protein sequence ID" value="TDR41960.1"/>
    <property type="molecule type" value="Genomic_DNA"/>
</dbReference>
<name>A0A4R6YTW9_9GAMM</name>
<dbReference type="InterPro" id="IPR037120">
    <property type="entry name" value="Haem_peroxidase_sf_animal"/>
</dbReference>
<dbReference type="RefSeq" id="WP_133819461.1">
    <property type="nucleotide sequence ID" value="NZ_SNZH01000009.1"/>
</dbReference>
<dbReference type="OrthoDB" id="9765610at2"/>
<dbReference type="PROSITE" id="PS50292">
    <property type="entry name" value="PEROXIDASE_3"/>
    <property type="match status" value="1"/>
</dbReference>
<dbReference type="GO" id="GO:0004601">
    <property type="term" value="F:peroxidase activity"/>
    <property type="evidence" value="ECO:0007669"/>
    <property type="project" value="UniProtKB-KW"/>
</dbReference>
<evidence type="ECO:0000313" key="5">
    <source>
        <dbReference type="Proteomes" id="UP000295293"/>
    </source>
</evidence>
<keyword evidence="4" id="KW-0560">Oxidoreductase</keyword>
<dbReference type="Gene3D" id="1.10.640.10">
    <property type="entry name" value="Haem peroxidase domain superfamily, animal type"/>
    <property type="match status" value="1"/>
</dbReference>
<protein>
    <submittedName>
        <fullName evidence="4">Heme peroxidase</fullName>
    </submittedName>
</protein>
<keyword evidence="3" id="KW-0325">Glycoprotein</keyword>
<organism evidence="4 5">
    <name type="scientific">Tahibacter aquaticus</name>
    <dbReference type="NCBI Taxonomy" id="520092"/>
    <lineage>
        <taxon>Bacteria</taxon>
        <taxon>Pseudomonadati</taxon>
        <taxon>Pseudomonadota</taxon>
        <taxon>Gammaproteobacteria</taxon>
        <taxon>Lysobacterales</taxon>
        <taxon>Rhodanobacteraceae</taxon>
        <taxon>Tahibacter</taxon>
    </lineage>
</organism>
<comment type="subcellular location">
    <subcellularLocation>
        <location evidence="1">Secreted</location>
    </subcellularLocation>
</comment>
<accession>A0A4R6YTW9</accession>
<proteinExistence type="predicted"/>